<dbReference type="OrthoDB" id="9808822at2"/>
<dbReference type="InterPro" id="IPR003495">
    <property type="entry name" value="CobW/HypB/UreG_nucleotide-bd"/>
</dbReference>
<dbReference type="InterPro" id="IPR036627">
    <property type="entry name" value="CobW-likC_sf"/>
</dbReference>
<evidence type="ECO:0000259" key="6">
    <source>
        <dbReference type="SMART" id="SM00833"/>
    </source>
</evidence>
<dbReference type="GO" id="GO:0016787">
    <property type="term" value="F:hydrolase activity"/>
    <property type="evidence" value="ECO:0007669"/>
    <property type="project" value="UniProtKB-KW"/>
</dbReference>
<keyword evidence="2" id="KW-0378">Hydrolase</keyword>
<dbReference type="STRING" id="1121432.SAMN02745219_02141"/>
<reference evidence="8" key="1">
    <citation type="submission" date="2016-11" db="EMBL/GenBank/DDBJ databases">
        <authorList>
            <person name="Varghese N."/>
            <person name="Submissions S."/>
        </authorList>
    </citation>
    <scope>NUCLEOTIDE SEQUENCE [LARGE SCALE GENOMIC DNA]</scope>
    <source>
        <strain evidence="8">DSM 16057</strain>
    </source>
</reference>
<gene>
    <name evidence="7" type="ORF">SAMN02745219_02141</name>
</gene>
<dbReference type="SMART" id="SM00833">
    <property type="entry name" value="CobW_C"/>
    <property type="match status" value="1"/>
</dbReference>
<keyword evidence="3" id="KW-0143">Chaperone</keyword>
<dbReference type="SUPFAM" id="SSF90002">
    <property type="entry name" value="Hypothetical protein YjiA, C-terminal domain"/>
    <property type="match status" value="1"/>
</dbReference>
<dbReference type="EMBL" id="FQZM01000025">
    <property type="protein sequence ID" value="SHJ26735.1"/>
    <property type="molecule type" value="Genomic_DNA"/>
</dbReference>
<evidence type="ECO:0000256" key="5">
    <source>
        <dbReference type="ARBA" id="ARBA00049117"/>
    </source>
</evidence>
<dbReference type="PANTHER" id="PTHR13748:SF62">
    <property type="entry name" value="COBW DOMAIN-CONTAINING PROTEIN"/>
    <property type="match status" value="1"/>
</dbReference>
<sequence length="309" mass="34362">MKVIEIFERKGLEVKIRIVSGFLGSGKTTCICNMLEKREGITGVLVNEFGDIGIDAELIQRGDAVDMVELPSGCICCTLRNDLVQAVEEIKTRVNPERLIIEPSGLAVPSGILEALEPVKEKLGLEIEAIIGIIDADGFLPNLESGLFGDFYTDQLANSDIILINKVDLVSPEMLQKVEEEIRKYNQSAIILHTVNCRAEIPALEKHEGIDYLHLHFDHEFDSLAITPGGIFRRDGIEQVLRDAKEEKFGHIYRAKGIFQTGEGYYNFDLVHGQINFKKLKGGSGNKFIFIGKGFDKKAVEESLARART</sequence>
<dbReference type="Pfam" id="PF02492">
    <property type="entry name" value="cobW"/>
    <property type="match status" value="1"/>
</dbReference>
<dbReference type="GO" id="GO:0005737">
    <property type="term" value="C:cytoplasm"/>
    <property type="evidence" value="ECO:0007669"/>
    <property type="project" value="TreeGrafter"/>
</dbReference>
<dbReference type="CDD" id="cd03112">
    <property type="entry name" value="CobW-like"/>
    <property type="match status" value="1"/>
</dbReference>
<dbReference type="Gene3D" id="3.30.1220.10">
    <property type="entry name" value="CobW-like, C-terminal domain"/>
    <property type="match status" value="1"/>
</dbReference>
<evidence type="ECO:0000313" key="7">
    <source>
        <dbReference type="EMBL" id="SHJ26735.1"/>
    </source>
</evidence>
<dbReference type="InterPro" id="IPR011629">
    <property type="entry name" value="CobW-like_C"/>
</dbReference>
<organism evidence="7 8">
    <name type="scientific">Desulfofundulus thermosubterraneus DSM 16057</name>
    <dbReference type="NCBI Taxonomy" id="1121432"/>
    <lineage>
        <taxon>Bacteria</taxon>
        <taxon>Bacillati</taxon>
        <taxon>Bacillota</taxon>
        <taxon>Clostridia</taxon>
        <taxon>Eubacteriales</taxon>
        <taxon>Peptococcaceae</taxon>
        <taxon>Desulfofundulus</taxon>
    </lineage>
</organism>
<comment type="catalytic activity">
    <reaction evidence="5">
        <text>GTP + H2O = GDP + phosphate + H(+)</text>
        <dbReference type="Rhea" id="RHEA:19669"/>
        <dbReference type="ChEBI" id="CHEBI:15377"/>
        <dbReference type="ChEBI" id="CHEBI:15378"/>
        <dbReference type="ChEBI" id="CHEBI:37565"/>
        <dbReference type="ChEBI" id="CHEBI:43474"/>
        <dbReference type="ChEBI" id="CHEBI:58189"/>
    </reaction>
    <physiologicalReaction direction="left-to-right" evidence="5">
        <dbReference type="Rhea" id="RHEA:19670"/>
    </physiologicalReaction>
</comment>
<protein>
    <submittedName>
        <fullName evidence="7">GTPase, G3E family</fullName>
    </submittedName>
</protein>
<dbReference type="SUPFAM" id="SSF52540">
    <property type="entry name" value="P-loop containing nucleoside triphosphate hydrolases"/>
    <property type="match status" value="1"/>
</dbReference>
<name>A0A1M6HX18_9FIRM</name>
<dbReference type="AlphaFoldDB" id="A0A1M6HX18"/>
<evidence type="ECO:0000313" key="8">
    <source>
        <dbReference type="Proteomes" id="UP000184529"/>
    </source>
</evidence>
<keyword evidence="1" id="KW-0547">Nucleotide-binding</keyword>
<dbReference type="PANTHER" id="PTHR13748">
    <property type="entry name" value="COBW-RELATED"/>
    <property type="match status" value="1"/>
</dbReference>
<dbReference type="Pfam" id="PF07683">
    <property type="entry name" value="CobW_C"/>
    <property type="match status" value="1"/>
</dbReference>
<comment type="similarity">
    <text evidence="4">Belongs to the SIMIBI class G3E GTPase family. ZNG1 subfamily.</text>
</comment>
<dbReference type="GO" id="GO:0000166">
    <property type="term" value="F:nucleotide binding"/>
    <property type="evidence" value="ECO:0007669"/>
    <property type="project" value="UniProtKB-KW"/>
</dbReference>
<feature type="domain" description="CobW C-terminal" evidence="6">
    <location>
        <begin position="221"/>
        <end position="308"/>
    </location>
</feature>
<dbReference type="Proteomes" id="UP000184529">
    <property type="component" value="Unassembled WGS sequence"/>
</dbReference>
<keyword evidence="8" id="KW-1185">Reference proteome</keyword>
<accession>A0A1M6HX18</accession>
<proteinExistence type="inferred from homology"/>
<dbReference type="Gene3D" id="3.40.50.300">
    <property type="entry name" value="P-loop containing nucleotide triphosphate hydrolases"/>
    <property type="match status" value="1"/>
</dbReference>
<dbReference type="InterPro" id="IPR051316">
    <property type="entry name" value="Zinc-reg_GTPase_activator"/>
</dbReference>
<dbReference type="InterPro" id="IPR027417">
    <property type="entry name" value="P-loop_NTPase"/>
</dbReference>
<evidence type="ECO:0000256" key="3">
    <source>
        <dbReference type="ARBA" id="ARBA00023186"/>
    </source>
</evidence>
<evidence type="ECO:0000256" key="1">
    <source>
        <dbReference type="ARBA" id="ARBA00022741"/>
    </source>
</evidence>
<evidence type="ECO:0000256" key="2">
    <source>
        <dbReference type="ARBA" id="ARBA00022801"/>
    </source>
</evidence>
<evidence type="ECO:0000256" key="4">
    <source>
        <dbReference type="ARBA" id="ARBA00034320"/>
    </source>
</evidence>